<dbReference type="AlphaFoldDB" id="A0A7T4EGH0"/>
<dbReference type="Proteomes" id="UP000617681">
    <property type="component" value="Chromosome"/>
</dbReference>
<dbReference type="GeneID" id="92761277"/>
<organism evidence="2 4">
    <name type="scientific">Corynebacterium glucuronolyticum</name>
    <dbReference type="NCBI Taxonomy" id="39791"/>
    <lineage>
        <taxon>Bacteria</taxon>
        <taxon>Bacillati</taxon>
        <taxon>Actinomycetota</taxon>
        <taxon>Actinomycetes</taxon>
        <taxon>Mycobacteriales</taxon>
        <taxon>Corynebacteriaceae</taxon>
        <taxon>Corynebacterium</taxon>
    </lineage>
</organism>
<keyword evidence="1" id="KW-0812">Transmembrane</keyword>
<feature type="transmembrane region" description="Helical" evidence="1">
    <location>
        <begin position="35"/>
        <end position="53"/>
    </location>
</feature>
<proteinExistence type="predicted"/>
<reference evidence="2 4" key="1">
    <citation type="submission" date="2020-12" db="EMBL/GenBank/DDBJ databases">
        <title>FDA dAtabase for Regulatory Grade micrObial Sequences (FDA-ARGOS): Supporting development and validation of Infectious Disease Dx tests.</title>
        <authorList>
            <person name="Sproer C."/>
            <person name="Gronow S."/>
            <person name="Severitt S."/>
            <person name="Schroder I."/>
            <person name="Tallon L."/>
            <person name="Sadzewicz L."/>
            <person name="Zhao X."/>
            <person name="Boylan J."/>
            <person name="Ott S."/>
            <person name="Bowen H."/>
            <person name="Vavikolanu K."/>
            <person name="Mehta A."/>
            <person name="Aluvathingal J."/>
            <person name="Nadendla S."/>
            <person name="Lowell S."/>
            <person name="Myers T."/>
            <person name="Yan Y."/>
            <person name="Sichtig H."/>
        </authorList>
    </citation>
    <scope>NUCLEOTIDE SEQUENCE [LARGE SCALE GENOMIC DNA]</scope>
    <source>
        <strain evidence="2 4">FDAARGOS_1053</strain>
        <strain evidence="3">FDAARGOS_1191</strain>
    </source>
</reference>
<evidence type="ECO:0000313" key="2">
    <source>
        <dbReference type="EMBL" id="QQB46942.1"/>
    </source>
</evidence>
<evidence type="ECO:0000256" key="1">
    <source>
        <dbReference type="SAM" id="Phobius"/>
    </source>
</evidence>
<accession>A0A7T4EGH0</accession>
<evidence type="ECO:0000313" key="4">
    <source>
        <dbReference type="Proteomes" id="UP000596145"/>
    </source>
</evidence>
<protein>
    <submittedName>
        <fullName evidence="2">Uncharacterized protein</fullName>
    </submittedName>
</protein>
<dbReference type="RefSeq" id="WP_005394539.1">
    <property type="nucleotide sequence ID" value="NZ_CP066007.1"/>
</dbReference>
<evidence type="ECO:0000313" key="3">
    <source>
        <dbReference type="EMBL" id="QRP70541.1"/>
    </source>
</evidence>
<dbReference type="EMBL" id="CP069534">
    <property type="protein sequence ID" value="QRP70541.1"/>
    <property type="molecule type" value="Genomic_DNA"/>
</dbReference>
<keyword evidence="1" id="KW-0472">Membrane</keyword>
<dbReference type="Proteomes" id="UP000596145">
    <property type="component" value="Chromosome"/>
</dbReference>
<feature type="transmembrane region" description="Helical" evidence="1">
    <location>
        <begin position="7"/>
        <end position="29"/>
    </location>
</feature>
<gene>
    <name evidence="2" type="ORF">I6I10_03200</name>
    <name evidence="3" type="ORF">I6J21_12520</name>
</gene>
<dbReference type="EMBL" id="CP066007">
    <property type="protein sequence ID" value="QQB46942.1"/>
    <property type="molecule type" value="Genomic_DNA"/>
</dbReference>
<sequence length="66" mass="6909">MSKVIRIAIVAVLLVGIGLVLGQMIAGWPELYAELGRNVILIGLGAMCIYMVAKVGRSSAGGKNPR</sequence>
<name>A0A7T4EGH0_9CORY</name>
<keyword evidence="1" id="KW-1133">Transmembrane helix</keyword>